<dbReference type="NCBIfam" id="NF002147">
    <property type="entry name" value="PRK00982.1-1"/>
    <property type="match status" value="1"/>
</dbReference>
<sequence length="81" mass="8806">MATTEEIRADLADIVNEVAGVAVEDVQLDKSFTDDLDVDSLSMVEIIYAAENKFSVSIPDEEAKNLRTVGDAVAYIERAQA</sequence>
<organism evidence="11 12">
    <name type="scientific">Candidatus Avipropionibacterium avicola</name>
    <dbReference type="NCBI Taxonomy" id="2840701"/>
    <lineage>
        <taxon>Bacteria</taxon>
        <taxon>Bacillati</taxon>
        <taxon>Actinomycetota</taxon>
        <taxon>Actinomycetes</taxon>
        <taxon>Propionibacteriales</taxon>
        <taxon>Propionibacteriaceae</taxon>
        <taxon>Propionibacteriaceae incertae sedis</taxon>
        <taxon>Candidatus Avipropionibacterium</taxon>
    </lineage>
</organism>
<dbReference type="SUPFAM" id="SSF47336">
    <property type="entry name" value="ACP-like"/>
    <property type="match status" value="1"/>
</dbReference>
<keyword evidence="2 7" id="KW-0444">Lipid biosynthesis</keyword>
<dbReference type="NCBIfam" id="NF002148">
    <property type="entry name" value="PRK00982.1-2"/>
    <property type="match status" value="1"/>
</dbReference>
<evidence type="ECO:0000256" key="2">
    <source>
        <dbReference type="ARBA" id="ARBA00022516"/>
    </source>
</evidence>
<evidence type="ECO:0000256" key="8">
    <source>
        <dbReference type="NCBIfam" id="TIGR00517"/>
    </source>
</evidence>
<dbReference type="Pfam" id="PF00550">
    <property type="entry name" value="PP-binding"/>
    <property type="match status" value="1"/>
</dbReference>
<dbReference type="InterPro" id="IPR036736">
    <property type="entry name" value="ACP-like_sf"/>
</dbReference>
<feature type="domain" description="Carrier" evidence="10">
    <location>
        <begin position="5"/>
        <end position="80"/>
    </location>
</feature>
<protein>
    <recommendedName>
        <fullName evidence="7 8">Acyl carrier protein</fullName>
        <shortName evidence="7">ACP</shortName>
    </recommendedName>
</protein>
<comment type="function">
    <text evidence="7 9">Carrier of the growing fatty acid chain in fatty acid biosynthesis.</text>
</comment>
<comment type="subcellular location">
    <subcellularLocation>
        <location evidence="7">Cytoplasm</location>
    </subcellularLocation>
</comment>
<dbReference type="InterPro" id="IPR009081">
    <property type="entry name" value="PP-bd_ACP"/>
</dbReference>
<evidence type="ECO:0000256" key="7">
    <source>
        <dbReference type="HAMAP-Rule" id="MF_01217"/>
    </source>
</evidence>
<proteinExistence type="inferred from homology"/>
<comment type="pathway">
    <text evidence="7 9">Lipid metabolism; fatty acid biosynthesis.</text>
</comment>
<comment type="PTM">
    <text evidence="9">4'-phosphopantetheine is transferred from CoA to a specific serine of apo-ACP by acpS.</text>
</comment>
<comment type="caution">
    <text evidence="11">The sequence shown here is derived from an EMBL/GenBank/DDBJ whole genome shotgun (WGS) entry which is preliminary data.</text>
</comment>
<dbReference type="GO" id="GO:0005829">
    <property type="term" value="C:cytosol"/>
    <property type="evidence" value="ECO:0007669"/>
    <property type="project" value="TreeGrafter"/>
</dbReference>
<name>A0A9D1KMB1_9ACTN</name>
<evidence type="ECO:0000313" key="12">
    <source>
        <dbReference type="Proteomes" id="UP000886842"/>
    </source>
</evidence>
<dbReference type="GO" id="GO:0016020">
    <property type="term" value="C:membrane"/>
    <property type="evidence" value="ECO:0007669"/>
    <property type="project" value="GOC"/>
</dbReference>
<keyword evidence="3 7" id="KW-0597">Phosphoprotein</keyword>
<reference evidence="11" key="1">
    <citation type="submission" date="2020-10" db="EMBL/GenBank/DDBJ databases">
        <authorList>
            <person name="Gilroy R."/>
        </authorList>
    </citation>
    <scope>NUCLEOTIDE SEQUENCE</scope>
    <source>
        <strain evidence="11">ChiGjej1B1-24693</strain>
    </source>
</reference>
<dbReference type="GO" id="GO:0009245">
    <property type="term" value="P:lipid A biosynthetic process"/>
    <property type="evidence" value="ECO:0007669"/>
    <property type="project" value="TreeGrafter"/>
</dbReference>
<dbReference type="Gene3D" id="1.10.1200.10">
    <property type="entry name" value="ACP-like"/>
    <property type="match status" value="1"/>
</dbReference>
<comment type="PTM">
    <text evidence="7">4'-phosphopantetheine is transferred from CoA to a specific serine of apo-ACP by AcpS. This modification is essential for activity because fatty acids are bound in thioester linkage to the sulfhydryl of the prosthetic group.</text>
</comment>
<dbReference type="PANTHER" id="PTHR20863">
    <property type="entry name" value="ACYL CARRIER PROTEIN"/>
    <property type="match status" value="1"/>
</dbReference>
<keyword evidence="7" id="KW-0963">Cytoplasm</keyword>
<dbReference type="GO" id="GO:0000036">
    <property type="term" value="F:acyl carrier activity"/>
    <property type="evidence" value="ECO:0007669"/>
    <property type="project" value="UniProtKB-UniRule"/>
</dbReference>
<gene>
    <name evidence="7" type="primary">acpP</name>
    <name evidence="11" type="ORF">IAA98_07915</name>
</gene>
<feature type="modified residue" description="O-(pantetheine 4'-phosphoryl)serine" evidence="7">
    <location>
        <position position="40"/>
    </location>
</feature>
<evidence type="ECO:0000313" key="11">
    <source>
        <dbReference type="EMBL" id="HIT75495.1"/>
    </source>
</evidence>
<reference evidence="11" key="2">
    <citation type="journal article" date="2021" name="PeerJ">
        <title>Extensive microbial diversity within the chicken gut microbiome revealed by metagenomics and culture.</title>
        <authorList>
            <person name="Gilroy R."/>
            <person name="Ravi A."/>
            <person name="Getino M."/>
            <person name="Pursley I."/>
            <person name="Horton D.L."/>
            <person name="Alikhan N.F."/>
            <person name="Baker D."/>
            <person name="Gharbi K."/>
            <person name="Hall N."/>
            <person name="Watson M."/>
            <person name="Adriaenssens E.M."/>
            <person name="Foster-Nyarko E."/>
            <person name="Jarju S."/>
            <person name="Secka A."/>
            <person name="Antonio M."/>
            <person name="Oren A."/>
            <person name="Chaudhuri R.R."/>
            <person name="La Ragione R."/>
            <person name="Hildebrand F."/>
            <person name="Pallen M.J."/>
        </authorList>
    </citation>
    <scope>NUCLEOTIDE SEQUENCE</scope>
    <source>
        <strain evidence="11">ChiGjej1B1-24693</strain>
    </source>
</reference>
<dbReference type="EMBL" id="DVLP01000240">
    <property type="protein sequence ID" value="HIT75495.1"/>
    <property type="molecule type" value="Genomic_DNA"/>
</dbReference>
<evidence type="ECO:0000256" key="3">
    <source>
        <dbReference type="ARBA" id="ARBA00022553"/>
    </source>
</evidence>
<dbReference type="InterPro" id="IPR003231">
    <property type="entry name" value="ACP"/>
</dbReference>
<dbReference type="PROSITE" id="PS50075">
    <property type="entry name" value="CARRIER"/>
    <property type="match status" value="1"/>
</dbReference>
<comment type="similarity">
    <text evidence="7">Belongs to the acyl carrier protein (ACP) family.</text>
</comment>
<dbReference type="GO" id="GO:0000035">
    <property type="term" value="F:acyl binding"/>
    <property type="evidence" value="ECO:0007669"/>
    <property type="project" value="TreeGrafter"/>
</dbReference>
<evidence type="ECO:0000256" key="1">
    <source>
        <dbReference type="ARBA" id="ARBA00022450"/>
    </source>
</evidence>
<evidence type="ECO:0000256" key="9">
    <source>
        <dbReference type="RuleBase" id="RU003545"/>
    </source>
</evidence>
<keyword evidence="4 7" id="KW-0276">Fatty acid metabolism</keyword>
<dbReference type="PANTHER" id="PTHR20863:SF76">
    <property type="entry name" value="CARRIER DOMAIN-CONTAINING PROTEIN"/>
    <property type="match status" value="1"/>
</dbReference>
<evidence type="ECO:0000256" key="4">
    <source>
        <dbReference type="ARBA" id="ARBA00022832"/>
    </source>
</evidence>
<evidence type="ECO:0000256" key="6">
    <source>
        <dbReference type="ARBA" id="ARBA00023160"/>
    </source>
</evidence>
<evidence type="ECO:0000256" key="5">
    <source>
        <dbReference type="ARBA" id="ARBA00023098"/>
    </source>
</evidence>
<keyword evidence="1 7" id="KW-0596">Phosphopantetheine</keyword>
<accession>A0A9D1KMB1</accession>
<dbReference type="NCBIfam" id="NF002150">
    <property type="entry name" value="PRK00982.1-4"/>
    <property type="match status" value="1"/>
</dbReference>
<keyword evidence="5 7" id="KW-0443">Lipid metabolism</keyword>
<dbReference type="NCBIfam" id="TIGR00517">
    <property type="entry name" value="acyl_carrier"/>
    <property type="match status" value="1"/>
</dbReference>
<evidence type="ECO:0000259" key="10">
    <source>
        <dbReference type="PROSITE" id="PS50075"/>
    </source>
</evidence>
<dbReference type="AlphaFoldDB" id="A0A9D1KMB1"/>
<dbReference type="Proteomes" id="UP000886842">
    <property type="component" value="Unassembled WGS sequence"/>
</dbReference>
<keyword evidence="6 7" id="KW-0275">Fatty acid biosynthesis</keyword>
<dbReference type="HAMAP" id="MF_01217">
    <property type="entry name" value="Acyl_carrier"/>
    <property type="match status" value="1"/>
</dbReference>